<dbReference type="EMBL" id="ML976722">
    <property type="protein sequence ID" value="KAF1968233.1"/>
    <property type="molecule type" value="Genomic_DNA"/>
</dbReference>
<accession>A0A6A5USS4</accession>
<evidence type="ECO:0000313" key="1">
    <source>
        <dbReference type="EMBL" id="KAF1968233.1"/>
    </source>
</evidence>
<dbReference type="InterPro" id="IPR036770">
    <property type="entry name" value="Ankyrin_rpt-contain_sf"/>
</dbReference>
<evidence type="ECO:0000313" key="2">
    <source>
        <dbReference type="Proteomes" id="UP000800036"/>
    </source>
</evidence>
<proteinExistence type="predicted"/>
<sequence length="345" mass="39098">MTSCPLLPAEIWTRILQFRIAHSLTLPRNGPRERRLKELLAARRVSKTFLRTINDELLAKTSINQLGTWAQSHREGPQFIDAYLRGFLYAKDEIYTHLAGHAHIFRGAQPHLPLLINRFAIGLLKFGIDNADIKNMRPQYTNDLSFALTSLNFKLVTALLIHYCPHIYAKYVVYLYWEEEELEGLDGLFVPDNLAVAAAAAAAGNLKAVKHFLSVALRDEYDIDSTKLFCSPFLATAATGKHEIPKFLFEEARKSAARLEKNKGREVVMTDDHLDAILRVAISCLQFDTVTALFDLFRSDPKCKRKRLSTFLKEAGNTGCVEMLKTMLVSFLVTYGLDPFLTRFS</sequence>
<dbReference type="Proteomes" id="UP000800036">
    <property type="component" value="Unassembled WGS sequence"/>
</dbReference>
<name>A0A6A5USS4_9PLEO</name>
<protein>
    <submittedName>
        <fullName evidence="1">Uncharacterized protein</fullName>
    </submittedName>
</protein>
<dbReference type="Gene3D" id="1.25.40.20">
    <property type="entry name" value="Ankyrin repeat-containing domain"/>
    <property type="match status" value="1"/>
</dbReference>
<reference evidence="1" key="1">
    <citation type="journal article" date="2020" name="Stud. Mycol.">
        <title>101 Dothideomycetes genomes: a test case for predicting lifestyles and emergence of pathogens.</title>
        <authorList>
            <person name="Haridas S."/>
            <person name="Albert R."/>
            <person name="Binder M."/>
            <person name="Bloem J."/>
            <person name="Labutti K."/>
            <person name="Salamov A."/>
            <person name="Andreopoulos B."/>
            <person name="Baker S."/>
            <person name="Barry K."/>
            <person name="Bills G."/>
            <person name="Bluhm B."/>
            <person name="Cannon C."/>
            <person name="Castanera R."/>
            <person name="Culley D."/>
            <person name="Daum C."/>
            <person name="Ezra D."/>
            <person name="Gonzalez J."/>
            <person name="Henrissat B."/>
            <person name="Kuo A."/>
            <person name="Liang C."/>
            <person name="Lipzen A."/>
            <person name="Lutzoni F."/>
            <person name="Magnuson J."/>
            <person name="Mondo S."/>
            <person name="Nolan M."/>
            <person name="Ohm R."/>
            <person name="Pangilinan J."/>
            <person name="Park H.-J."/>
            <person name="Ramirez L."/>
            <person name="Alfaro M."/>
            <person name="Sun H."/>
            <person name="Tritt A."/>
            <person name="Yoshinaga Y."/>
            <person name="Zwiers L.-H."/>
            <person name="Turgeon B."/>
            <person name="Goodwin S."/>
            <person name="Spatafora J."/>
            <person name="Crous P."/>
            <person name="Grigoriev I."/>
        </authorList>
    </citation>
    <scope>NUCLEOTIDE SEQUENCE</scope>
    <source>
        <strain evidence="1">CBS 107.79</strain>
    </source>
</reference>
<dbReference type="AlphaFoldDB" id="A0A6A5USS4"/>
<organism evidence="1 2">
    <name type="scientific">Bimuria novae-zelandiae CBS 107.79</name>
    <dbReference type="NCBI Taxonomy" id="1447943"/>
    <lineage>
        <taxon>Eukaryota</taxon>
        <taxon>Fungi</taxon>
        <taxon>Dikarya</taxon>
        <taxon>Ascomycota</taxon>
        <taxon>Pezizomycotina</taxon>
        <taxon>Dothideomycetes</taxon>
        <taxon>Pleosporomycetidae</taxon>
        <taxon>Pleosporales</taxon>
        <taxon>Massarineae</taxon>
        <taxon>Didymosphaeriaceae</taxon>
        <taxon>Bimuria</taxon>
    </lineage>
</organism>
<keyword evidence="2" id="KW-1185">Reference proteome</keyword>
<gene>
    <name evidence="1" type="ORF">BU23DRAFT_572482</name>
</gene>